<proteinExistence type="predicted"/>
<name>A0A9P5T964_9AGAM</name>
<evidence type="ECO:0000256" key="1">
    <source>
        <dbReference type="SAM" id="MobiDB-lite"/>
    </source>
</evidence>
<evidence type="ECO:0000313" key="4">
    <source>
        <dbReference type="Proteomes" id="UP000759537"/>
    </source>
</evidence>
<dbReference type="GO" id="GO:0005737">
    <property type="term" value="C:cytoplasm"/>
    <property type="evidence" value="ECO:0007669"/>
    <property type="project" value="TreeGrafter"/>
</dbReference>
<gene>
    <name evidence="3" type="ORF">DFH94DRAFT_489828</name>
</gene>
<comment type="caution">
    <text evidence="3">The sequence shown here is derived from an EMBL/GenBank/DDBJ whole genome shotgun (WGS) entry which is preliminary data.</text>
</comment>
<dbReference type="Proteomes" id="UP000759537">
    <property type="component" value="Unassembled WGS sequence"/>
</dbReference>
<dbReference type="GO" id="GO:0051286">
    <property type="term" value="C:cell tip"/>
    <property type="evidence" value="ECO:0007669"/>
    <property type="project" value="TreeGrafter"/>
</dbReference>
<dbReference type="Pfam" id="PF23153">
    <property type="entry name" value="Aip3p_Bud6_N"/>
    <property type="match status" value="1"/>
</dbReference>
<dbReference type="OrthoDB" id="783096at2759"/>
<dbReference type="InterPro" id="IPR051825">
    <property type="entry name" value="SRCIN1"/>
</dbReference>
<dbReference type="PANTHER" id="PTHR22741:SF10">
    <property type="entry name" value="COILED-COIL DOMAIN-CONTAINING PROTEIN CG32809"/>
    <property type="match status" value="1"/>
</dbReference>
<dbReference type="InterPro" id="IPR056279">
    <property type="entry name" value="Aip3p_Bud6_N"/>
</dbReference>
<feature type="domain" description="Aip3p/Bud6 N-terminal" evidence="2">
    <location>
        <begin position="28"/>
        <end position="135"/>
    </location>
</feature>
<evidence type="ECO:0000313" key="3">
    <source>
        <dbReference type="EMBL" id="KAF8479613.1"/>
    </source>
</evidence>
<organism evidence="3 4">
    <name type="scientific">Russula ochroleuca</name>
    <dbReference type="NCBI Taxonomy" id="152965"/>
    <lineage>
        <taxon>Eukaryota</taxon>
        <taxon>Fungi</taxon>
        <taxon>Dikarya</taxon>
        <taxon>Basidiomycota</taxon>
        <taxon>Agaricomycotina</taxon>
        <taxon>Agaricomycetes</taxon>
        <taxon>Russulales</taxon>
        <taxon>Russulaceae</taxon>
        <taxon>Russula</taxon>
    </lineage>
</organism>
<sequence length="146" mass="16477">MSTATRQYMPPNGRLQTTNLPRQSDVPRAVASLLEITKQLQEMLRLWSMSCATEQHVSDVYVRLGTEFNSTVVAFQNFGIDLSDIYQIPQDLRTVLEACLSEDPSAHALNKYLPRVRQIIATLLRGLQSKQAAYWHAVGGDTSIRR</sequence>
<dbReference type="GO" id="GO:0030010">
    <property type="term" value="P:establishment of cell polarity"/>
    <property type="evidence" value="ECO:0007669"/>
    <property type="project" value="TreeGrafter"/>
</dbReference>
<dbReference type="AlphaFoldDB" id="A0A9P5T964"/>
<evidence type="ECO:0000259" key="2">
    <source>
        <dbReference type="Pfam" id="PF23153"/>
    </source>
</evidence>
<dbReference type="EMBL" id="WHVB01000009">
    <property type="protein sequence ID" value="KAF8479613.1"/>
    <property type="molecule type" value="Genomic_DNA"/>
</dbReference>
<dbReference type="PANTHER" id="PTHR22741">
    <property type="entry name" value="P140CAP/SNIP-RELATED"/>
    <property type="match status" value="1"/>
</dbReference>
<reference evidence="3" key="2">
    <citation type="journal article" date="2020" name="Nat. Commun.">
        <title>Large-scale genome sequencing of mycorrhizal fungi provides insights into the early evolution of symbiotic traits.</title>
        <authorList>
            <person name="Miyauchi S."/>
            <person name="Kiss E."/>
            <person name="Kuo A."/>
            <person name="Drula E."/>
            <person name="Kohler A."/>
            <person name="Sanchez-Garcia M."/>
            <person name="Morin E."/>
            <person name="Andreopoulos B."/>
            <person name="Barry K.W."/>
            <person name="Bonito G."/>
            <person name="Buee M."/>
            <person name="Carver A."/>
            <person name="Chen C."/>
            <person name="Cichocki N."/>
            <person name="Clum A."/>
            <person name="Culley D."/>
            <person name="Crous P.W."/>
            <person name="Fauchery L."/>
            <person name="Girlanda M."/>
            <person name="Hayes R.D."/>
            <person name="Keri Z."/>
            <person name="LaButti K."/>
            <person name="Lipzen A."/>
            <person name="Lombard V."/>
            <person name="Magnuson J."/>
            <person name="Maillard F."/>
            <person name="Murat C."/>
            <person name="Nolan M."/>
            <person name="Ohm R.A."/>
            <person name="Pangilinan J."/>
            <person name="Pereira M.F."/>
            <person name="Perotto S."/>
            <person name="Peter M."/>
            <person name="Pfister S."/>
            <person name="Riley R."/>
            <person name="Sitrit Y."/>
            <person name="Stielow J.B."/>
            <person name="Szollosi G."/>
            <person name="Zifcakova L."/>
            <person name="Stursova M."/>
            <person name="Spatafora J.W."/>
            <person name="Tedersoo L."/>
            <person name="Vaario L.M."/>
            <person name="Yamada A."/>
            <person name="Yan M."/>
            <person name="Wang P."/>
            <person name="Xu J."/>
            <person name="Bruns T."/>
            <person name="Baldrian P."/>
            <person name="Vilgalys R."/>
            <person name="Dunand C."/>
            <person name="Henrissat B."/>
            <person name="Grigoriev I.V."/>
            <person name="Hibbett D."/>
            <person name="Nagy L.G."/>
            <person name="Martin F.M."/>
        </authorList>
    </citation>
    <scope>NUCLEOTIDE SEQUENCE</scope>
    <source>
        <strain evidence="3">Prilba</strain>
    </source>
</reference>
<feature type="region of interest" description="Disordered" evidence="1">
    <location>
        <begin position="1"/>
        <end position="20"/>
    </location>
</feature>
<keyword evidence="4" id="KW-1185">Reference proteome</keyword>
<reference evidence="3" key="1">
    <citation type="submission" date="2019-10" db="EMBL/GenBank/DDBJ databases">
        <authorList>
            <consortium name="DOE Joint Genome Institute"/>
            <person name="Kuo A."/>
            <person name="Miyauchi S."/>
            <person name="Kiss E."/>
            <person name="Drula E."/>
            <person name="Kohler A."/>
            <person name="Sanchez-Garcia M."/>
            <person name="Andreopoulos B."/>
            <person name="Barry K.W."/>
            <person name="Bonito G."/>
            <person name="Buee M."/>
            <person name="Carver A."/>
            <person name="Chen C."/>
            <person name="Cichocki N."/>
            <person name="Clum A."/>
            <person name="Culley D."/>
            <person name="Crous P.W."/>
            <person name="Fauchery L."/>
            <person name="Girlanda M."/>
            <person name="Hayes R."/>
            <person name="Keri Z."/>
            <person name="LaButti K."/>
            <person name="Lipzen A."/>
            <person name="Lombard V."/>
            <person name="Magnuson J."/>
            <person name="Maillard F."/>
            <person name="Morin E."/>
            <person name="Murat C."/>
            <person name="Nolan M."/>
            <person name="Ohm R."/>
            <person name="Pangilinan J."/>
            <person name="Pereira M."/>
            <person name="Perotto S."/>
            <person name="Peter M."/>
            <person name="Riley R."/>
            <person name="Sitrit Y."/>
            <person name="Stielow B."/>
            <person name="Szollosi G."/>
            <person name="Zifcakova L."/>
            <person name="Stursova M."/>
            <person name="Spatafora J.W."/>
            <person name="Tedersoo L."/>
            <person name="Vaario L.-M."/>
            <person name="Yamada A."/>
            <person name="Yan M."/>
            <person name="Wang P."/>
            <person name="Xu J."/>
            <person name="Bruns T."/>
            <person name="Baldrian P."/>
            <person name="Vilgalys R."/>
            <person name="Henrissat B."/>
            <person name="Grigoriev I.V."/>
            <person name="Hibbett D."/>
            <person name="Nagy L.G."/>
            <person name="Martin F.M."/>
        </authorList>
    </citation>
    <scope>NUCLEOTIDE SEQUENCE</scope>
    <source>
        <strain evidence="3">Prilba</strain>
    </source>
</reference>
<accession>A0A9P5T964</accession>
<protein>
    <recommendedName>
        <fullName evidence="2">Aip3p/Bud6 N-terminal domain-containing protein</fullName>
    </recommendedName>
</protein>